<protein>
    <submittedName>
        <fullName evidence="2">4Fe-4S ferredoxin</fullName>
    </submittedName>
</protein>
<dbReference type="Proteomes" id="UP000281112">
    <property type="component" value="Unassembled WGS sequence"/>
</dbReference>
<dbReference type="Pfam" id="PF13187">
    <property type="entry name" value="Fer4_9"/>
    <property type="match status" value="1"/>
</dbReference>
<gene>
    <name evidence="2" type="ORF">EES38_01245</name>
</gene>
<accession>A0A3N9U4U8</accession>
<evidence type="ECO:0000313" key="3">
    <source>
        <dbReference type="Proteomes" id="UP000281112"/>
    </source>
</evidence>
<dbReference type="OrthoDB" id="9803397at2"/>
<comment type="caution">
    <text evidence="2">The sequence shown here is derived from an EMBL/GenBank/DDBJ whole genome shotgun (WGS) entry which is preliminary data.</text>
</comment>
<proteinExistence type="predicted"/>
<feature type="domain" description="4Fe-4S ferredoxin-type" evidence="1">
    <location>
        <begin position="28"/>
        <end position="55"/>
    </location>
</feature>
<reference evidence="2 3" key="1">
    <citation type="submission" date="2018-11" db="EMBL/GenBank/DDBJ databases">
        <title>Vibrio LJC006 sp. nov., isolated from seawater during the bloom of the enteromorpha.</title>
        <authorList>
            <person name="Liang J."/>
        </authorList>
    </citation>
    <scope>NUCLEOTIDE SEQUENCE [LARGE SCALE GENOMIC DNA]</scope>
    <source>
        <strain evidence="2 3">LJC006</strain>
    </source>
</reference>
<dbReference type="RefSeq" id="WP_124935352.1">
    <property type="nucleotide sequence ID" value="NZ_RJVQ01000001.1"/>
</dbReference>
<evidence type="ECO:0000313" key="2">
    <source>
        <dbReference type="EMBL" id="RQW64702.1"/>
    </source>
</evidence>
<evidence type="ECO:0000259" key="1">
    <source>
        <dbReference type="PROSITE" id="PS51379"/>
    </source>
</evidence>
<sequence length="55" mass="5895">MFTIQPQCDSCGECRECCPIDGAIDEGSPYTINTDLCAECGACVDECSQQAIVEQ</sequence>
<dbReference type="AlphaFoldDB" id="A0A3N9U4U8"/>
<dbReference type="EMBL" id="RJVQ01000001">
    <property type="protein sequence ID" value="RQW64702.1"/>
    <property type="molecule type" value="Genomic_DNA"/>
</dbReference>
<organism evidence="2 3">
    <name type="scientific">Vibrio viridaestus</name>
    <dbReference type="NCBI Taxonomy" id="2487322"/>
    <lineage>
        <taxon>Bacteria</taxon>
        <taxon>Pseudomonadati</taxon>
        <taxon>Pseudomonadota</taxon>
        <taxon>Gammaproteobacteria</taxon>
        <taxon>Vibrionales</taxon>
        <taxon>Vibrionaceae</taxon>
        <taxon>Vibrio</taxon>
    </lineage>
</organism>
<name>A0A3N9U4U8_9VIBR</name>
<dbReference type="SUPFAM" id="SSF54862">
    <property type="entry name" value="4Fe-4S ferredoxins"/>
    <property type="match status" value="1"/>
</dbReference>
<dbReference type="PROSITE" id="PS51379">
    <property type="entry name" value="4FE4S_FER_2"/>
    <property type="match status" value="1"/>
</dbReference>
<dbReference type="Gene3D" id="3.30.70.20">
    <property type="match status" value="1"/>
</dbReference>
<keyword evidence="3" id="KW-1185">Reference proteome</keyword>
<dbReference type="InterPro" id="IPR017896">
    <property type="entry name" value="4Fe4S_Fe-S-bd"/>
</dbReference>